<feature type="region of interest" description="Disordered" evidence="1">
    <location>
        <begin position="131"/>
        <end position="164"/>
    </location>
</feature>
<keyword evidence="5" id="KW-1185">Reference proteome</keyword>
<dbReference type="Gene3D" id="1.10.10.60">
    <property type="entry name" value="Homeodomain-like"/>
    <property type="match status" value="2"/>
</dbReference>
<dbReference type="InterPro" id="IPR017930">
    <property type="entry name" value="Myb_dom"/>
</dbReference>
<gene>
    <name evidence="4" type="ORF">M9Y10_027174</name>
</gene>
<feature type="domain" description="HTH myb-type" evidence="3">
    <location>
        <begin position="7"/>
        <end position="62"/>
    </location>
</feature>
<proteinExistence type="predicted"/>
<reference evidence="4 5" key="1">
    <citation type="submission" date="2024-04" db="EMBL/GenBank/DDBJ databases">
        <title>Tritrichomonas musculus Genome.</title>
        <authorList>
            <person name="Alves-Ferreira E."/>
            <person name="Grigg M."/>
            <person name="Lorenzi H."/>
            <person name="Galac M."/>
        </authorList>
    </citation>
    <scope>NUCLEOTIDE SEQUENCE [LARGE SCALE GENOMIC DNA]</scope>
    <source>
        <strain evidence="4 5">EAF2021</strain>
    </source>
</reference>
<dbReference type="Proteomes" id="UP001470230">
    <property type="component" value="Unassembled WGS sequence"/>
</dbReference>
<evidence type="ECO:0000313" key="4">
    <source>
        <dbReference type="EMBL" id="KAK8841551.1"/>
    </source>
</evidence>
<evidence type="ECO:0000313" key="5">
    <source>
        <dbReference type="Proteomes" id="UP001470230"/>
    </source>
</evidence>
<evidence type="ECO:0008006" key="6">
    <source>
        <dbReference type="Google" id="ProtNLM"/>
    </source>
</evidence>
<evidence type="ECO:0000259" key="2">
    <source>
        <dbReference type="PROSITE" id="PS50090"/>
    </source>
</evidence>
<evidence type="ECO:0000259" key="3">
    <source>
        <dbReference type="PROSITE" id="PS51294"/>
    </source>
</evidence>
<dbReference type="PANTHER" id="PTHR45614">
    <property type="entry name" value="MYB PROTEIN-RELATED"/>
    <property type="match status" value="1"/>
</dbReference>
<feature type="domain" description="Myb-like" evidence="2">
    <location>
        <begin position="59"/>
        <end position="109"/>
    </location>
</feature>
<dbReference type="Pfam" id="PF13921">
    <property type="entry name" value="Myb_DNA-bind_6"/>
    <property type="match status" value="1"/>
</dbReference>
<dbReference type="PROSITE" id="PS51294">
    <property type="entry name" value="HTH_MYB"/>
    <property type="match status" value="2"/>
</dbReference>
<evidence type="ECO:0000256" key="1">
    <source>
        <dbReference type="SAM" id="MobiDB-lite"/>
    </source>
</evidence>
<dbReference type="InterPro" id="IPR001005">
    <property type="entry name" value="SANT/Myb"/>
</dbReference>
<feature type="compositionally biased region" description="Low complexity" evidence="1">
    <location>
        <begin position="131"/>
        <end position="143"/>
    </location>
</feature>
<feature type="compositionally biased region" description="Polar residues" evidence="1">
    <location>
        <begin position="144"/>
        <end position="157"/>
    </location>
</feature>
<dbReference type="InterPro" id="IPR050560">
    <property type="entry name" value="MYB_TF"/>
</dbReference>
<accession>A0ABR2H6T3</accession>
<feature type="domain" description="Myb-like" evidence="2">
    <location>
        <begin position="14"/>
        <end position="58"/>
    </location>
</feature>
<dbReference type="InterPro" id="IPR009057">
    <property type="entry name" value="Homeodomain-like_sf"/>
</dbReference>
<feature type="domain" description="HTH myb-type" evidence="3">
    <location>
        <begin position="66"/>
        <end position="113"/>
    </location>
</feature>
<dbReference type="SMART" id="SM00717">
    <property type="entry name" value="SANT"/>
    <property type="match status" value="2"/>
</dbReference>
<dbReference type="CDD" id="cd00167">
    <property type="entry name" value="SANT"/>
    <property type="match status" value="2"/>
</dbReference>
<protein>
    <recommendedName>
        <fullName evidence="6">Myb-like DNA-binding domain containing protein</fullName>
    </recommendedName>
</protein>
<dbReference type="PANTHER" id="PTHR45614:SF69">
    <property type="entry name" value="CHROMOSOME UNDETERMINED SCAFFOLD_38, WHOLE GENOME SHOTGUN SEQUENCE"/>
    <property type="match status" value="1"/>
</dbReference>
<name>A0ABR2H6T3_9EUKA</name>
<dbReference type="SUPFAM" id="SSF46689">
    <property type="entry name" value="Homeodomain-like"/>
    <property type="match status" value="1"/>
</dbReference>
<comment type="caution">
    <text evidence="4">The sequence shown here is derived from an EMBL/GenBank/DDBJ whole genome shotgun (WGS) entry which is preliminary data.</text>
</comment>
<sequence length="227" mass="26344">MAEPITTERKVNLRFSELEDRKLQELVGQFGPRRWKRIAQFMPGRDARQCRDRYNNYLSPDFYNSKWTQEDDLLLYEKYKLFGPKWTKITEFFPGKNANNIKNRWNYWVSNKLTEFNSYLLNKLLTASANSSNSSVDTANSPSTFLSNTTTQLSDQPKPNDPIKLKTFDKIQSQPQLNPIPLVPENISTSNQGLFSSKFQNIPPPKDKDLKAQKLPSIQTMLSLIKE</sequence>
<organism evidence="4 5">
    <name type="scientific">Tritrichomonas musculus</name>
    <dbReference type="NCBI Taxonomy" id="1915356"/>
    <lineage>
        <taxon>Eukaryota</taxon>
        <taxon>Metamonada</taxon>
        <taxon>Parabasalia</taxon>
        <taxon>Tritrichomonadida</taxon>
        <taxon>Tritrichomonadidae</taxon>
        <taxon>Tritrichomonas</taxon>
    </lineage>
</organism>
<dbReference type="EMBL" id="JAPFFF010000041">
    <property type="protein sequence ID" value="KAK8841551.1"/>
    <property type="molecule type" value="Genomic_DNA"/>
</dbReference>
<dbReference type="PROSITE" id="PS50090">
    <property type="entry name" value="MYB_LIKE"/>
    <property type="match status" value="2"/>
</dbReference>